<accession>A0A1M4E7P3</accession>
<reference evidence="2" key="1">
    <citation type="submission" date="2016-04" db="EMBL/GenBank/DDBJ databases">
        <authorList>
            <person name="Evans L.H."/>
            <person name="Alamgir A."/>
            <person name="Owens N."/>
            <person name="Weber N.D."/>
            <person name="Virtaneva K."/>
            <person name="Barbian K."/>
            <person name="Babar A."/>
            <person name="Rosenke K."/>
        </authorList>
    </citation>
    <scope>NUCLEOTIDE SEQUENCE</scope>
    <source>
        <strain evidence="2">Nono1</strain>
    </source>
</reference>
<feature type="coiled-coil region" evidence="1">
    <location>
        <begin position="58"/>
        <end position="89"/>
    </location>
</feature>
<organism evidence="2">
    <name type="scientific">Nonomuraea gerenzanensis</name>
    <dbReference type="NCBI Taxonomy" id="93944"/>
    <lineage>
        <taxon>Bacteria</taxon>
        <taxon>Bacillati</taxon>
        <taxon>Actinomycetota</taxon>
        <taxon>Actinomycetes</taxon>
        <taxon>Streptosporangiales</taxon>
        <taxon>Streptosporangiaceae</taxon>
        <taxon>Nonomuraea</taxon>
    </lineage>
</organism>
<name>A0A1M4E7P3_9ACTN</name>
<sequence>MSTFPTGEQAFLCGARQGGAYPTLPDHRLLAYGREQCARYPGTSASAAFLAPLCPPAAADSRRELGAEQAEYDRERAEAQAECDRFRHRPLTEPVEVARVLEFSEIGLQAYEDHQDSQEDPVMHQDLVGSATGSLHIYLAADFEQCVTTETYRRRPPVEVEGWDKAIEVGYRSPTGDFRLRDPFDAPELPNLAVAGAGHYRVRVHYREPGRDAWTPQHLLVQVYPGRGDQVVDLKRTTRRAGGR</sequence>
<protein>
    <submittedName>
        <fullName evidence="2">Uncharacterized protein</fullName>
    </submittedName>
</protein>
<evidence type="ECO:0000256" key="1">
    <source>
        <dbReference type="SAM" id="Coils"/>
    </source>
</evidence>
<proteinExistence type="predicted"/>
<dbReference type="AlphaFoldDB" id="A0A1M4E7P3"/>
<dbReference type="EMBL" id="LT559118">
    <property type="protein sequence ID" value="SBO94743.1"/>
    <property type="molecule type" value="Genomic_DNA"/>
</dbReference>
<evidence type="ECO:0000313" key="2">
    <source>
        <dbReference type="EMBL" id="SBO94743.1"/>
    </source>
</evidence>
<keyword evidence="1" id="KW-0175">Coiled coil</keyword>
<gene>
    <name evidence="2" type="ORF">BN4615_P4259</name>
</gene>